<reference evidence="1 2" key="1">
    <citation type="submission" date="2024-02" db="EMBL/GenBank/DDBJ databases">
        <authorList>
            <person name="Vignale AGUSTIN F."/>
            <person name="Sosa J E."/>
            <person name="Modenutti C."/>
        </authorList>
    </citation>
    <scope>NUCLEOTIDE SEQUENCE [LARGE SCALE GENOMIC DNA]</scope>
</reference>
<evidence type="ECO:0000313" key="1">
    <source>
        <dbReference type="EMBL" id="CAK9135206.1"/>
    </source>
</evidence>
<name>A0ABC8QSJ7_9AQUA</name>
<accession>A0ABC8QSJ7</accession>
<comment type="caution">
    <text evidence="1">The sequence shown here is derived from an EMBL/GenBank/DDBJ whole genome shotgun (WGS) entry which is preliminary data.</text>
</comment>
<dbReference type="AlphaFoldDB" id="A0ABC8QSJ7"/>
<gene>
    <name evidence="1" type="ORF">ILEXP_LOCUS2136</name>
</gene>
<dbReference type="Proteomes" id="UP001642360">
    <property type="component" value="Unassembled WGS sequence"/>
</dbReference>
<dbReference type="EMBL" id="CAUOFW020000692">
    <property type="protein sequence ID" value="CAK9135206.1"/>
    <property type="molecule type" value="Genomic_DNA"/>
</dbReference>
<organism evidence="1 2">
    <name type="scientific">Ilex paraguariensis</name>
    <name type="common">yerba mate</name>
    <dbReference type="NCBI Taxonomy" id="185542"/>
    <lineage>
        <taxon>Eukaryota</taxon>
        <taxon>Viridiplantae</taxon>
        <taxon>Streptophyta</taxon>
        <taxon>Embryophyta</taxon>
        <taxon>Tracheophyta</taxon>
        <taxon>Spermatophyta</taxon>
        <taxon>Magnoliopsida</taxon>
        <taxon>eudicotyledons</taxon>
        <taxon>Gunneridae</taxon>
        <taxon>Pentapetalae</taxon>
        <taxon>asterids</taxon>
        <taxon>campanulids</taxon>
        <taxon>Aquifoliales</taxon>
        <taxon>Aquifoliaceae</taxon>
        <taxon>Ilex</taxon>
    </lineage>
</organism>
<evidence type="ECO:0000313" key="2">
    <source>
        <dbReference type="Proteomes" id="UP001642360"/>
    </source>
</evidence>
<sequence>MAFPARTGNVFSSSSTKLKTIGKYQFYSLSPQPNLSLLDASLPFPTSSVVNSLLEGRSVHARKLPYQLDSGSDVNIEMEW</sequence>
<protein>
    <submittedName>
        <fullName evidence="1">Uncharacterized protein</fullName>
    </submittedName>
</protein>
<keyword evidence="2" id="KW-1185">Reference proteome</keyword>
<proteinExistence type="predicted"/>